<feature type="transmembrane region" description="Helical" evidence="7">
    <location>
        <begin position="47"/>
        <end position="66"/>
    </location>
</feature>
<dbReference type="Gene3D" id="1.20.1510.10">
    <property type="entry name" value="Cation efflux protein transmembrane domain"/>
    <property type="match status" value="1"/>
</dbReference>
<sequence length="305" mass="33280">MISASGSARQAAHRLLQINFVLPLVQVPLVSYAVYLSNSIVILADALGVYINVLQMGLVWIVHRYGAGADGNRRARFQFGFGKLENLSVLVVCVFETAITLLVLSVAIEALRNPEPLRGAGVGMAVLIAATLVHATVYIAFREQFRTSDSPIVRSFKALIPIYILNNLVVLTPILLGTFSGLQSLALYADPVGAFVLVAFSWAMIYGLATRSVTCLIDRAVDEEVQLLIMRMLAEHFERFDTVHDIRTRAVGDRVHVEIDMGFDPAMPVAELEDVIRSMAARVEELVPKSRLLVSPVPVLGPAGD</sequence>
<reference evidence="10" key="1">
    <citation type="journal article" date="2014" name="Int. J. Syst. Evol. Microbiol.">
        <title>Complete genome sequence of Corynebacterium casei LMG S-19264T (=DSM 44701T), isolated from a smear-ripened cheese.</title>
        <authorList>
            <consortium name="US DOE Joint Genome Institute (JGI-PGF)"/>
            <person name="Walter F."/>
            <person name="Albersmeier A."/>
            <person name="Kalinowski J."/>
            <person name="Ruckert C."/>
        </authorList>
    </citation>
    <scope>NUCLEOTIDE SEQUENCE</scope>
    <source>
        <strain evidence="10">KCTC 42651</strain>
    </source>
</reference>
<dbReference type="GO" id="GO:0016020">
    <property type="term" value="C:membrane"/>
    <property type="evidence" value="ECO:0007669"/>
    <property type="project" value="UniProtKB-SubCell"/>
</dbReference>
<feature type="transmembrane region" description="Helical" evidence="7">
    <location>
        <begin position="87"/>
        <end position="108"/>
    </location>
</feature>
<evidence type="ECO:0000256" key="6">
    <source>
        <dbReference type="ARBA" id="ARBA00023136"/>
    </source>
</evidence>
<evidence type="ECO:0000256" key="1">
    <source>
        <dbReference type="ARBA" id="ARBA00004141"/>
    </source>
</evidence>
<dbReference type="EMBL" id="BMZS01000004">
    <property type="protein sequence ID" value="GHD48767.1"/>
    <property type="molecule type" value="Genomic_DNA"/>
</dbReference>
<comment type="similarity">
    <text evidence="2">Belongs to the cation diffusion facilitator (CDF) transporter (TC 2.A.4) family.</text>
</comment>
<feature type="transmembrane region" description="Helical" evidence="7">
    <location>
        <begin position="120"/>
        <end position="141"/>
    </location>
</feature>
<protein>
    <submittedName>
        <fullName evidence="10">Iron transporter</fullName>
    </submittedName>
</protein>
<gene>
    <name evidence="10" type="primary">fieF</name>
    <name evidence="10" type="ORF">GCM10017083_20200</name>
</gene>
<feature type="transmembrane region" description="Helical" evidence="7">
    <location>
        <begin position="162"/>
        <end position="182"/>
    </location>
</feature>
<proteinExistence type="inferred from homology"/>
<keyword evidence="4 7" id="KW-0812">Transmembrane</keyword>
<keyword evidence="11" id="KW-1185">Reference proteome</keyword>
<accession>A0A918XR36</accession>
<dbReference type="InterPro" id="IPR002524">
    <property type="entry name" value="Cation_efflux"/>
</dbReference>
<dbReference type="Proteomes" id="UP000630353">
    <property type="component" value="Unassembled WGS sequence"/>
</dbReference>
<keyword evidence="6 7" id="KW-0472">Membrane</keyword>
<keyword evidence="5 7" id="KW-1133">Transmembrane helix</keyword>
<evidence type="ECO:0000256" key="3">
    <source>
        <dbReference type="ARBA" id="ARBA00022448"/>
    </source>
</evidence>
<dbReference type="InterPro" id="IPR027469">
    <property type="entry name" value="Cation_efflux_TMD_sf"/>
</dbReference>
<feature type="domain" description="Cation efflux protein transmembrane" evidence="8">
    <location>
        <begin position="20"/>
        <end position="216"/>
    </location>
</feature>
<feature type="transmembrane region" description="Helical" evidence="7">
    <location>
        <begin position="188"/>
        <end position="209"/>
    </location>
</feature>
<feature type="domain" description="Cation efflux protein cytoplasmic" evidence="9">
    <location>
        <begin position="229"/>
        <end position="293"/>
    </location>
</feature>
<keyword evidence="3" id="KW-0813">Transport</keyword>
<evidence type="ECO:0000256" key="2">
    <source>
        <dbReference type="ARBA" id="ARBA00008114"/>
    </source>
</evidence>
<evidence type="ECO:0000313" key="11">
    <source>
        <dbReference type="Proteomes" id="UP000630353"/>
    </source>
</evidence>
<evidence type="ECO:0000313" key="10">
    <source>
        <dbReference type="EMBL" id="GHD48767.1"/>
    </source>
</evidence>
<dbReference type="InterPro" id="IPR027470">
    <property type="entry name" value="Cation_efflux_CTD"/>
</dbReference>
<dbReference type="Gene3D" id="3.30.70.1350">
    <property type="entry name" value="Cation efflux protein, cytoplasmic domain"/>
    <property type="match status" value="1"/>
</dbReference>
<comment type="caution">
    <text evidence="10">The sequence shown here is derived from an EMBL/GenBank/DDBJ whole genome shotgun (WGS) entry which is preliminary data.</text>
</comment>
<dbReference type="Pfam" id="PF16916">
    <property type="entry name" value="ZT_dimer"/>
    <property type="match status" value="1"/>
</dbReference>
<evidence type="ECO:0000256" key="5">
    <source>
        <dbReference type="ARBA" id="ARBA00022989"/>
    </source>
</evidence>
<dbReference type="InterPro" id="IPR050291">
    <property type="entry name" value="CDF_Transporter"/>
</dbReference>
<feature type="transmembrane region" description="Helical" evidence="7">
    <location>
        <begin position="15"/>
        <end position="35"/>
    </location>
</feature>
<name>A0A918XR36_9PROT</name>
<evidence type="ECO:0000256" key="4">
    <source>
        <dbReference type="ARBA" id="ARBA00022692"/>
    </source>
</evidence>
<dbReference type="NCBIfam" id="TIGR01297">
    <property type="entry name" value="CDF"/>
    <property type="match status" value="1"/>
</dbReference>
<evidence type="ECO:0000256" key="7">
    <source>
        <dbReference type="SAM" id="Phobius"/>
    </source>
</evidence>
<evidence type="ECO:0000259" key="8">
    <source>
        <dbReference type="Pfam" id="PF01545"/>
    </source>
</evidence>
<dbReference type="PANTHER" id="PTHR43840">
    <property type="entry name" value="MITOCHONDRIAL METAL TRANSPORTER 1-RELATED"/>
    <property type="match status" value="1"/>
</dbReference>
<comment type="subcellular location">
    <subcellularLocation>
        <location evidence="1">Membrane</location>
        <topology evidence="1">Multi-pass membrane protein</topology>
    </subcellularLocation>
</comment>
<dbReference type="SUPFAM" id="SSF161111">
    <property type="entry name" value="Cation efflux protein transmembrane domain-like"/>
    <property type="match status" value="1"/>
</dbReference>
<dbReference type="Pfam" id="PF01545">
    <property type="entry name" value="Cation_efflux"/>
    <property type="match status" value="1"/>
</dbReference>
<dbReference type="AlphaFoldDB" id="A0A918XR36"/>
<reference evidence="10" key="2">
    <citation type="submission" date="2020-09" db="EMBL/GenBank/DDBJ databases">
        <authorList>
            <person name="Sun Q."/>
            <person name="Kim S."/>
        </authorList>
    </citation>
    <scope>NUCLEOTIDE SEQUENCE</scope>
    <source>
        <strain evidence="10">KCTC 42651</strain>
    </source>
</reference>
<organism evidence="10 11">
    <name type="scientific">Thalassobaculum fulvum</name>
    <dbReference type="NCBI Taxonomy" id="1633335"/>
    <lineage>
        <taxon>Bacteria</taxon>
        <taxon>Pseudomonadati</taxon>
        <taxon>Pseudomonadota</taxon>
        <taxon>Alphaproteobacteria</taxon>
        <taxon>Rhodospirillales</taxon>
        <taxon>Thalassobaculaceae</taxon>
        <taxon>Thalassobaculum</taxon>
    </lineage>
</organism>
<evidence type="ECO:0000259" key="9">
    <source>
        <dbReference type="Pfam" id="PF16916"/>
    </source>
</evidence>
<dbReference type="InterPro" id="IPR058533">
    <property type="entry name" value="Cation_efflux_TM"/>
</dbReference>
<dbReference type="SUPFAM" id="SSF160240">
    <property type="entry name" value="Cation efflux protein cytoplasmic domain-like"/>
    <property type="match status" value="1"/>
</dbReference>
<dbReference type="GO" id="GO:0008324">
    <property type="term" value="F:monoatomic cation transmembrane transporter activity"/>
    <property type="evidence" value="ECO:0007669"/>
    <property type="project" value="InterPro"/>
</dbReference>
<dbReference type="PANTHER" id="PTHR43840:SF13">
    <property type="entry name" value="CATION EFFLUX PROTEIN CYTOPLASMIC DOMAIN-CONTAINING PROTEIN"/>
    <property type="match status" value="1"/>
</dbReference>
<dbReference type="InterPro" id="IPR036837">
    <property type="entry name" value="Cation_efflux_CTD_sf"/>
</dbReference>
<dbReference type="RefSeq" id="WP_189988972.1">
    <property type="nucleotide sequence ID" value="NZ_BMZS01000004.1"/>
</dbReference>